<dbReference type="RefSeq" id="WP_178734107.1">
    <property type="nucleotide sequence ID" value="NZ_JABUOH010000033.1"/>
</dbReference>
<comment type="caution">
    <text evidence="3">The sequence shown here is derived from an EMBL/GenBank/DDBJ whole genome shotgun (WGS) entry which is preliminary data.</text>
</comment>
<feature type="coiled-coil region" evidence="1">
    <location>
        <begin position="161"/>
        <end position="195"/>
    </location>
</feature>
<protein>
    <submittedName>
        <fullName evidence="3">Uncharacterized protein</fullName>
    </submittedName>
</protein>
<keyword evidence="2" id="KW-0812">Transmembrane</keyword>
<accession>A0A851H9Z5</accession>
<name>A0A851H9Z5_9MOLU</name>
<evidence type="ECO:0000313" key="3">
    <source>
        <dbReference type="EMBL" id="NWN45707.1"/>
    </source>
</evidence>
<proteinExistence type="predicted"/>
<evidence type="ECO:0000313" key="4">
    <source>
        <dbReference type="Proteomes" id="UP000568109"/>
    </source>
</evidence>
<gene>
    <name evidence="3" type="ORF">HR065_01240</name>
</gene>
<dbReference type="AlphaFoldDB" id="A0A851H9Z5"/>
<keyword evidence="2" id="KW-0472">Membrane</keyword>
<reference evidence="3 4" key="1">
    <citation type="submission" date="2020-06" db="EMBL/GenBank/DDBJ databases">
        <title>Draft genome sequence of Candidatus Phytoplasma pruni (X-disease group, subgroup 16SrIII-B) strain ChTDIII from Argentina.</title>
        <authorList>
            <person name="Fernandez F.D."/>
            <person name="Zuebert C."/>
            <person name="Huettel B."/>
            <person name="Kube M."/>
            <person name="Conci L.R."/>
        </authorList>
    </citation>
    <scope>NUCLEOTIDE SEQUENCE [LARGE SCALE GENOMIC DNA]</scope>
    <source>
        <strain evidence="3 4">ChTDIII</strain>
    </source>
</reference>
<dbReference type="Proteomes" id="UP000568109">
    <property type="component" value="Unassembled WGS sequence"/>
</dbReference>
<feature type="transmembrane region" description="Helical" evidence="2">
    <location>
        <begin position="71"/>
        <end position="90"/>
    </location>
</feature>
<keyword evidence="1" id="KW-0175">Coiled coil</keyword>
<keyword evidence="2" id="KW-1133">Transmembrane helix</keyword>
<sequence>MTNNQPTPSPQSNQTIQQTKKPLRHIKGFFTLILVILIQYFAYNLFKNLYQEFYPTITLDKMKNLNFSLNHFLQIMLFTYFQYHLTKYYLKNINSHMLTKRTRRLAQKQYYEEMMTLFKQDEQFKQNVIAQAERDLTAQIKQDDALSKVEVLKPALYLQTKNEIHSATKQLETEIANTKKENEQLKHQLAQYKQNKNS</sequence>
<organism evidence="3 4">
    <name type="scientific">Candidatus Phytoplasma pruni</name>
    <dbReference type="NCBI Taxonomy" id="479893"/>
    <lineage>
        <taxon>Bacteria</taxon>
        <taxon>Bacillati</taxon>
        <taxon>Mycoplasmatota</taxon>
        <taxon>Mollicutes</taxon>
        <taxon>Acholeplasmatales</taxon>
        <taxon>Acholeplasmataceae</taxon>
        <taxon>Candidatus Phytoplasma</taxon>
        <taxon>16SrIII (X-disease group)</taxon>
    </lineage>
</organism>
<dbReference type="EMBL" id="JABUOH010000033">
    <property type="protein sequence ID" value="NWN45707.1"/>
    <property type="molecule type" value="Genomic_DNA"/>
</dbReference>
<keyword evidence="4" id="KW-1185">Reference proteome</keyword>
<evidence type="ECO:0000256" key="1">
    <source>
        <dbReference type="SAM" id="Coils"/>
    </source>
</evidence>
<feature type="transmembrane region" description="Helical" evidence="2">
    <location>
        <begin position="28"/>
        <end position="46"/>
    </location>
</feature>
<evidence type="ECO:0000256" key="2">
    <source>
        <dbReference type="SAM" id="Phobius"/>
    </source>
</evidence>